<evidence type="ECO:0000256" key="4">
    <source>
        <dbReference type="ARBA" id="ARBA00022989"/>
    </source>
</evidence>
<dbReference type="EMBL" id="JABEMB010000007">
    <property type="protein sequence ID" value="NNH03610.1"/>
    <property type="molecule type" value="Genomic_DNA"/>
</dbReference>
<accession>A0A7Y2Q172</accession>
<feature type="transmembrane region" description="Helical" evidence="6">
    <location>
        <begin position="343"/>
        <end position="362"/>
    </location>
</feature>
<dbReference type="Proteomes" id="UP000543598">
    <property type="component" value="Unassembled WGS sequence"/>
</dbReference>
<dbReference type="InterPro" id="IPR051598">
    <property type="entry name" value="TSUP/Inactive_protease-like"/>
</dbReference>
<feature type="transmembrane region" description="Helical" evidence="6">
    <location>
        <begin position="247"/>
        <end position="275"/>
    </location>
</feature>
<evidence type="ECO:0000256" key="2">
    <source>
        <dbReference type="ARBA" id="ARBA00009142"/>
    </source>
</evidence>
<keyword evidence="6" id="KW-1003">Cell membrane</keyword>
<reference evidence="8 9" key="1">
    <citation type="submission" date="2020-05" db="EMBL/GenBank/DDBJ databases">
        <title>MicrobeNet Type strains.</title>
        <authorList>
            <person name="Nicholson A.C."/>
        </authorList>
    </citation>
    <scope>NUCLEOTIDE SEQUENCE [LARGE SCALE GENOMIC DNA]</scope>
    <source>
        <strain evidence="8 9">JCM 14282</strain>
    </source>
</reference>
<feature type="transmembrane region" description="Helical" evidence="6">
    <location>
        <begin position="215"/>
        <end position="235"/>
    </location>
</feature>
<evidence type="ECO:0000256" key="5">
    <source>
        <dbReference type="ARBA" id="ARBA00023136"/>
    </source>
</evidence>
<dbReference type="PANTHER" id="PTHR43701">
    <property type="entry name" value="MEMBRANE TRANSPORTER PROTEIN MJ0441-RELATED"/>
    <property type="match status" value="1"/>
</dbReference>
<comment type="caution">
    <text evidence="8">The sequence shown here is derived from an EMBL/GenBank/DDBJ whole genome shotgun (WGS) entry which is preliminary data.</text>
</comment>
<keyword evidence="3 6" id="KW-0812">Transmembrane</keyword>
<organism evidence="8 9">
    <name type="scientific">Microbacterium ulmi</name>
    <dbReference type="NCBI Taxonomy" id="179095"/>
    <lineage>
        <taxon>Bacteria</taxon>
        <taxon>Bacillati</taxon>
        <taxon>Actinomycetota</taxon>
        <taxon>Actinomycetes</taxon>
        <taxon>Micrococcales</taxon>
        <taxon>Microbacteriaceae</taxon>
        <taxon>Microbacterium</taxon>
    </lineage>
</organism>
<feature type="compositionally biased region" description="Basic residues" evidence="7">
    <location>
        <begin position="72"/>
        <end position="103"/>
    </location>
</feature>
<sequence>MAGRRLRRLPGRHDGLLPLRVRLRRLRRVRGAGHPVRGGDDRLRRRRDEHPPHRRGRRGRHVRVVLLRHRRRRPAARRAGGRRRRLRVHRRRRRRHLAHRRAHGQVSEHTARPRRSARFFLVCISIGLAAGLLSGLFGVGGGTVIVPLLVLLLKFDQRLAAGTSLAAIVPTATVGVISYAVHGSVAWIPALVLAVGAVVGAQIGTWLLPRLPVTVLRWGFIGFLAVVIVMLFIVVPSRDAELPLSVGILLALAAVGVVTGILAGLLGVGGGIVVVPALMLGFGTSDLVAKGTSLLMMIPTAISGTIGNVRRRNVDLVAAAVVGAAACTTTALGAWIATLVDPLVGNILFAIFLVFIGVQLALRTIRGRRG</sequence>
<feature type="transmembrane region" description="Helical" evidence="6">
    <location>
        <begin position="159"/>
        <end position="181"/>
    </location>
</feature>
<feature type="transmembrane region" description="Helical" evidence="6">
    <location>
        <begin position="287"/>
        <end position="309"/>
    </location>
</feature>
<feature type="transmembrane region" description="Helical" evidence="6">
    <location>
        <begin position="316"/>
        <end position="337"/>
    </location>
</feature>
<evidence type="ECO:0000256" key="6">
    <source>
        <dbReference type="RuleBase" id="RU363041"/>
    </source>
</evidence>
<keyword evidence="9" id="KW-1185">Reference proteome</keyword>
<name>A0A7Y2Q172_9MICO</name>
<evidence type="ECO:0000313" key="9">
    <source>
        <dbReference type="Proteomes" id="UP000543598"/>
    </source>
</evidence>
<dbReference type="GO" id="GO:0005886">
    <property type="term" value="C:plasma membrane"/>
    <property type="evidence" value="ECO:0007669"/>
    <property type="project" value="UniProtKB-SubCell"/>
</dbReference>
<dbReference type="AlphaFoldDB" id="A0A7Y2Q172"/>
<keyword evidence="5 6" id="KW-0472">Membrane</keyword>
<evidence type="ECO:0000256" key="7">
    <source>
        <dbReference type="SAM" id="MobiDB-lite"/>
    </source>
</evidence>
<keyword evidence="4 6" id="KW-1133">Transmembrane helix</keyword>
<dbReference type="Pfam" id="PF01925">
    <property type="entry name" value="TauE"/>
    <property type="match status" value="2"/>
</dbReference>
<feature type="region of interest" description="Disordered" evidence="7">
    <location>
        <begin position="72"/>
        <end position="110"/>
    </location>
</feature>
<evidence type="ECO:0000256" key="1">
    <source>
        <dbReference type="ARBA" id="ARBA00004141"/>
    </source>
</evidence>
<comment type="similarity">
    <text evidence="2 6">Belongs to the 4-toluene sulfonate uptake permease (TSUP) (TC 2.A.102) family.</text>
</comment>
<comment type="subcellular location">
    <subcellularLocation>
        <location evidence="6">Cell membrane</location>
        <topology evidence="6">Multi-pass membrane protein</topology>
    </subcellularLocation>
    <subcellularLocation>
        <location evidence="1">Membrane</location>
        <topology evidence="1">Multi-pass membrane protein</topology>
    </subcellularLocation>
</comment>
<proteinExistence type="inferred from homology"/>
<gene>
    <name evidence="8" type="ORF">HLA99_07085</name>
</gene>
<feature type="compositionally biased region" description="Basic and acidic residues" evidence="7">
    <location>
        <begin position="37"/>
        <end position="51"/>
    </location>
</feature>
<evidence type="ECO:0000313" key="8">
    <source>
        <dbReference type="EMBL" id="NNH03610.1"/>
    </source>
</evidence>
<dbReference type="InterPro" id="IPR002781">
    <property type="entry name" value="TM_pro_TauE-like"/>
</dbReference>
<protein>
    <recommendedName>
        <fullName evidence="6">Probable membrane transporter protein</fullName>
    </recommendedName>
</protein>
<evidence type="ECO:0000256" key="3">
    <source>
        <dbReference type="ARBA" id="ARBA00022692"/>
    </source>
</evidence>
<feature type="transmembrane region" description="Helical" evidence="6">
    <location>
        <begin position="188"/>
        <end position="209"/>
    </location>
</feature>
<feature type="region of interest" description="Disordered" evidence="7">
    <location>
        <begin position="30"/>
        <end position="60"/>
    </location>
</feature>
<feature type="transmembrane region" description="Helical" evidence="6">
    <location>
        <begin position="120"/>
        <end position="153"/>
    </location>
</feature>
<dbReference type="PANTHER" id="PTHR43701:SF2">
    <property type="entry name" value="MEMBRANE TRANSPORTER PROTEIN YJNA-RELATED"/>
    <property type="match status" value="1"/>
</dbReference>